<dbReference type="Pfam" id="PF19433">
    <property type="entry name" value="NDNF_C"/>
    <property type="match status" value="1"/>
</dbReference>
<keyword evidence="2" id="KW-0964">Secreted</keyword>
<feature type="chain" id="PRO_5040230613" description="Fibronectin type-III domain-containing protein" evidence="6">
    <location>
        <begin position="19"/>
        <end position="548"/>
    </location>
</feature>
<dbReference type="GO" id="GO:0005576">
    <property type="term" value="C:extracellular region"/>
    <property type="evidence" value="ECO:0007669"/>
    <property type="project" value="UniProtKB-SubCell"/>
</dbReference>
<feature type="domain" description="Fibronectin type-III" evidence="7">
    <location>
        <begin position="198"/>
        <end position="316"/>
    </location>
</feature>
<evidence type="ECO:0000256" key="5">
    <source>
        <dbReference type="ARBA" id="ARBA00023180"/>
    </source>
</evidence>
<evidence type="ECO:0000256" key="2">
    <source>
        <dbReference type="ARBA" id="ARBA00022525"/>
    </source>
</evidence>
<gene>
    <name evidence="8" type="ORF">NEZAVI_LOCUS15404</name>
</gene>
<reference evidence="8" key="1">
    <citation type="submission" date="2022-01" db="EMBL/GenBank/DDBJ databases">
        <authorList>
            <person name="King R."/>
        </authorList>
    </citation>
    <scope>NUCLEOTIDE SEQUENCE</scope>
</reference>
<dbReference type="InterPro" id="IPR055271">
    <property type="entry name" value="NDNF_Fn(III)_1"/>
</dbReference>
<dbReference type="OrthoDB" id="9872501at2759"/>
<accession>A0A9P0HRL6</accession>
<dbReference type="InterPro" id="IPR019326">
    <property type="entry name" value="NDNF"/>
</dbReference>
<sequence>MSLCGLAWLAVCFSAASSRRPEYFNRMVIEEDKLFSAFIYPGKAVSFFYLLQQDEVSILSFTVTPCTAPVAWDIVVRNSNETGKGFILVDLNAISKSWVCKFEDIKSPCQRPIDTPLAPEKSSCSLARNSLLDKIIFACCSSCAMEEADGEVARPSDEAPRVRVLSPAYKGLYTVQLMVQEESWVQMYVTYLSHPSQLRPVSRLHLVNRRTQGQVFIRWQQTTVDPDETEFVIVVHRGQDALQSLCKAGGELFGVQRPKEWTPPPGIGSGGPRPPHRGDIVIHRVGNRTSWVVRGLEAKKRYHIEVFAVNSATNFSYRYAVASNVTYRRPKPLPLQDRKQAIAELRRSEPRAAFRFKAGSQLEVGVTACGSGGSVLAELRQRGSAVGDKATIMGHGVLRVANPQQGSVFVLRLRLPPQVRAAHVQVTATTKGLDDPVLPELAVVHEYKGLRTCNQLTLGWVPVHGEAVYCITATQVRRKDVFHQMPDQCAVEQALNSIAYSVLQTVITEPVTNLKPGKQYDIQVSVKKGNSKVLSYELIRVRTKNSCK</sequence>
<dbReference type="EMBL" id="OV725083">
    <property type="protein sequence ID" value="CAH1407759.1"/>
    <property type="molecule type" value="Genomic_DNA"/>
</dbReference>
<feature type="signal peptide" evidence="6">
    <location>
        <begin position="1"/>
        <end position="18"/>
    </location>
</feature>
<dbReference type="PANTHER" id="PTHR14619:SF3">
    <property type="entry name" value="PROTEIN NDNF"/>
    <property type="match status" value="1"/>
</dbReference>
<dbReference type="AlphaFoldDB" id="A0A9P0HRL6"/>
<evidence type="ECO:0000259" key="7">
    <source>
        <dbReference type="SMART" id="SM00060"/>
    </source>
</evidence>
<comment type="subcellular location">
    <subcellularLocation>
        <location evidence="1">Secreted</location>
    </subcellularLocation>
</comment>
<dbReference type="SMART" id="SM00060">
    <property type="entry name" value="FN3"/>
    <property type="match status" value="2"/>
</dbReference>
<name>A0A9P0HRL6_NEZVI</name>
<dbReference type="InterPro" id="IPR045805">
    <property type="entry name" value="NDNF_C"/>
</dbReference>
<keyword evidence="4" id="KW-0677">Repeat</keyword>
<protein>
    <recommendedName>
        <fullName evidence="7">Fibronectin type-III domain-containing protein</fullName>
    </recommendedName>
</protein>
<proteinExistence type="predicted"/>
<keyword evidence="9" id="KW-1185">Reference proteome</keyword>
<feature type="domain" description="Fibronectin type-III" evidence="7">
    <location>
        <begin position="434"/>
        <end position="531"/>
    </location>
</feature>
<evidence type="ECO:0000313" key="8">
    <source>
        <dbReference type="EMBL" id="CAH1407759.1"/>
    </source>
</evidence>
<dbReference type="Pfam" id="PF10179">
    <property type="entry name" value="NDNF"/>
    <property type="match status" value="1"/>
</dbReference>
<dbReference type="Proteomes" id="UP001152798">
    <property type="component" value="Chromosome 7"/>
</dbReference>
<keyword evidence="5" id="KW-0325">Glycoprotein</keyword>
<dbReference type="InterPro" id="IPR003961">
    <property type="entry name" value="FN3_dom"/>
</dbReference>
<dbReference type="PANTHER" id="PTHR14619">
    <property type="entry name" value="NEURON-DERIVED NEUROTROPHIC FACTOR"/>
    <property type="match status" value="1"/>
</dbReference>
<evidence type="ECO:0000256" key="1">
    <source>
        <dbReference type="ARBA" id="ARBA00004613"/>
    </source>
</evidence>
<evidence type="ECO:0000313" key="9">
    <source>
        <dbReference type="Proteomes" id="UP001152798"/>
    </source>
</evidence>
<evidence type="ECO:0000256" key="4">
    <source>
        <dbReference type="ARBA" id="ARBA00022737"/>
    </source>
</evidence>
<evidence type="ECO:0000256" key="6">
    <source>
        <dbReference type="SAM" id="SignalP"/>
    </source>
</evidence>
<evidence type="ECO:0000256" key="3">
    <source>
        <dbReference type="ARBA" id="ARBA00022729"/>
    </source>
</evidence>
<keyword evidence="3 6" id="KW-0732">Signal</keyword>
<organism evidence="8 9">
    <name type="scientific">Nezara viridula</name>
    <name type="common">Southern green stink bug</name>
    <name type="synonym">Cimex viridulus</name>
    <dbReference type="NCBI Taxonomy" id="85310"/>
    <lineage>
        <taxon>Eukaryota</taxon>
        <taxon>Metazoa</taxon>
        <taxon>Ecdysozoa</taxon>
        <taxon>Arthropoda</taxon>
        <taxon>Hexapoda</taxon>
        <taxon>Insecta</taxon>
        <taxon>Pterygota</taxon>
        <taxon>Neoptera</taxon>
        <taxon>Paraneoptera</taxon>
        <taxon>Hemiptera</taxon>
        <taxon>Heteroptera</taxon>
        <taxon>Panheteroptera</taxon>
        <taxon>Pentatomomorpha</taxon>
        <taxon>Pentatomoidea</taxon>
        <taxon>Pentatomidae</taxon>
        <taxon>Pentatominae</taxon>
        <taxon>Nezara</taxon>
    </lineage>
</organism>